<comment type="caution">
    <text evidence="1">The sequence shown here is derived from an EMBL/GenBank/DDBJ whole genome shotgun (WGS) entry which is preliminary data.</text>
</comment>
<proteinExistence type="predicted"/>
<dbReference type="EMBL" id="JAAMPC010000005">
    <property type="protein sequence ID" value="KAG2313276.1"/>
    <property type="molecule type" value="Genomic_DNA"/>
</dbReference>
<keyword evidence="2" id="KW-1185">Reference proteome</keyword>
<dbReference type="OrthoDB" id="1110184at2759"/>
<dbReference type="AlphaFoldDB" id="A0A8X7VL54"/>
<reference evidence="1 2" key="1">
    <citation type="submission" date="2020-02" db="EMBL/GenBank/DDBJ databases">
        <authorList>
            <person name="Ma Q."/>
            <person name="Huang Y."/>
            <person name="Song X."/>
            <person name="Pei D."/>
        </authorList>
    </citation>
    <scope>NUCLEOTIDE SEQUENCE [LARGE SCALE GENOMIC DNA]</scope>
    <source>
        <strain evidence="1">Sxm20200214</strain>
        <tissue evidence="1">Leaf</tissue>
    </source>
</reference>
<gene>
    <name evidence="1" type="ORF">Bca52824_024833</name>
</gene>
<protein>
    <submittedName>
        <fullName evidence="1">Uncharacterized protein</fullName>
    </submittedName>
</protein>
<accession>A0A8X7VL54</accession>
<name>A0A8X7VL54_BRACI</name>
<evidence type="ECO:0000313" key="2">
    <source>
        <dbReference type="Proteomes" id="UP000886595"/>
    </source>
</evidence>
<evidence type="ECO:0000313" key="1">
    <source>
        <dbReference type="EMBL" id="KAG2313276.1"/>
    </source>
</evidence>
<sequence>MANSKVLLGDLKAGRCSNVVKSSSVGANRLNNFRDSFSEGLVYTMSGFNAKRSNNNFRLSDGGPSPYASMMAFLLKS</sequence>
<dbReference type="Proteomes" id="UP000886595">
    <property type="component" value="Unassembled WGS sequence"/>
</dbReference>
<organism evidence="1 2">
    <name type="scientific">Brassica carinata</name>
    <name type="common">Ethiopian mustard</name>
    <name type="synonym">Abyssinian cabbage</name>
    <dbReference type="NCBI Taxonomy" id="52824"/>
    <lineage>
        <taxon>Eukaryota</taxon>
        <taxon>Viridiplantae</taxon>
        <taxon>Streptophyta</taxon>
        <taxon>Embryophyta</taxon>
        <taxon>Tracheophyta</taxon>
        <taxon>Spermatophyta</taxon>
        <taxon>Magnoliopsida</taxon>
        <taxon>eudicotyledons</taxon>
        <taxon>Gunneridae</taxon>
        <taxon>Pentapetalae</taxon>
        <taxon>rosids</taxon>
        <taxon>malvids</taxon>
        <taxon>Brassicales</taxon>
        <taxon>Brassicaceae</taxon>
        <taxon>Brassiceae</taxon>
        <taxon>Brassica</taxon>
    </lineage>
</organism>